<evidence type="ECO:0000313" key="4">
    <source>
        <dbReference type="EMBL" id="SFK41739.1"/>
    </source>
</evidence>
<dbReference type="Gene3D" id="3.40.50.1820">
    <property type="entry name" value="alpha/beta hydrolase"/>
    <property type="match status" value="1"/>
</dbReference>
<feature type="domain" description="Phospholipase/carboxylesterase/thioesterase" evidence="3">
    <location>
        <begin position="75"/>
        <end position="208"/>
    </location>
</feature>
<evidence type="ECO:0000256" key="2">
    <source>
        <dbReference type="ARBA" id="ARBA00022801"/>
    </source>
</evidence>
<organism evidence="4 5">
    <name type="scientific">Brevibacillus centrosporus</name>
    <dbReference type="NCBI Taxonomy" id="54910"/>
    <lineage>
        <taxon>Bacteria</taxon>
        <taxon>Bacillati</taxon>
        <taxon>Bacillota</taxon>
        <taxon>Bacilli</taxon>
        <taxon>Bacillales</taxon>
        <taxon>Paenibacillaceae</taxon>
        <taxon>Brevibacillus</taxon>
    </lineage>
</organism>
<dbReference type="InterPro" id="IPR029058">
    <property type="entry name" value="AB_hydrolase_fold"/>
</dbReference>
<evidence type="ECO:0000259" key="3">
    <source>
        <dbReference type="Pfam" id="PF02230"/>
    </source>
</evidence>
<dbReference type="Proteomes" id="UP000198915">
    <property type="component" value="Unassembled WGS sequence"/>
</dbReference>
<dbReference type="Pfam" id="PF02230">
    <property type="entry name" value="Abhydrolase_2"/>
    <property type="match status" value="1"/>
</dbReference>
<proteinExistence type="inferred from homology"/>
<dbReference type="AlphaFoldDB" id="A0A1I3ZDT1"/>
<sequence length="223" mass="25106">MNLPFTYKLHTPSQMEPGKKYPAVFALHGIGYNEEDILALVEDLKEDFILLGVRGHLPYENGYAYYYMKEYGKPERVRFDASIQLLTSFIDYASFTYPIDPAKRYLIGFSQGAVLSMSLALVLGDAIRGVGAMHGYIPAFVKDEYPLKPIADTSFFLADGQFDPIFPVTIGRENDEYLRQHSSSVTYTTYPVGHEISPENQRDLVKWLHQDSLKGGEASRGAS</sequence>
<dbReference type="SUPFAM" id="SSF53474">
    <property type="entry name" value="alpha/beta-Hydrolases"/>
    <property type="match status" value="1"/>
</dbReference>
<evidence type="ECO:0000256" key="1">
    <source>
        <dbReference type="ARBA" id="ARBA00006499"/>
    </source>
</evidence>
<name>A0A1I3ZDT1_9BACL</name>
<reference evidence="5" key="1">
    <citation type="submission" date="2016-10" db="EMBL/GenBank/DDBJ databases">
        <authorList>
            <person name="Varghese N."/>
            <person name="Submissions S."/>
        </authorList>
    </citation>
    <scope>NUCLEOTIDE SEQUENCE [LARGE SCALE GENOMIC DNA]</scope>
    <source>
        <strain evidence="5">OK042</strain>
    </source>
</reference>
<keyword evidence="2" id="KW-0378">Hydrolase</keyword>
<gene>
    <name evidence="4" type="ORF">SAMN05518846_11315</name>
</gene>
<dbReference type="InterPro" id="IPR050565">
    <property type="entry name" value="LYPA1-2/EST-like"/>
</dbReference>
<accession>A0A1I3ZDT1</accession>
<dbReference type="STRING" id="1884381.SAMN05518846_11315"/>
<dbReference type="PANTHER" id="PTHR10655">
    <property type="entry name" value="LYSOPHOSPHOLIPASE-RELATED"/>
    <property type="match status" value="1"/>
</dbReference>
<keyword evidence="5" id="KW-1185">Reference proteome</keyword>
<dbReference type="GeneID" id="301132865"/>
<comment type="similarity">
    <text evidence="1">Belongs to the AB hydrolase superfamily. AB hydrolase 2 family.</text>
</comment>
<dbReference type="PANTHER" id="PTHR10655:SF17">
    <property type="entry name" value="LYSOPHOSPHOLIPASE-LIKE PROTEIN 1"/>
    <property type="match status" value="1"/>
</dbReference>
<evidence type="ECO:0000313" key="5">
    <source>
        <dbReference type="Proteomes" id="UP000198915"/>
    </source>
</evidence>
<dbReference type="InterPro" id="IPR003140">
    <property type="entry name" value="PLipase/COase/thioEstase"/>
</dbReference>
<dbReference type="GO" id="GO:0016787">
    <property type="term" value="F:hydrolase activity"/>
    <property type="evidence" value="ECO:0007669"/>
    <property type="project" value="UniProtKB-KW"/>
</dbReference>
<protein>
    <submittedName>
        <fullName evidence="4">Phospholipase/carboxylesterase</fullName>
    </submittedName>
</protein>
<dbReference type="RefSeq" id="WP_092272588.1">
    <property type="nucleotide sequence ID" value="NZ_BJOE01000106.1"/>
</dbReference>
<dbReference type="EMBL" id="FORT01000013">
    <property type="protein sequence ID" value="SFK41739.1"/>
    <property type="molecule type" value="Genomic_DNA"/>
</dbReference>